<keyword evidence="3" id="KW-1185">Reference proteome</keyword>
<organism evidence="2 3">
    <name type="scientific">Ambispora leptoticha</name>
    <dbReference type="NCBI Taxonomy" id="144679"/>
    <lineage>
        <taxon>Eukaryota</taxon>
        <taxon>Fungi</taxon>
        <taxon>Fungi incertae sedis</taxon>
        <taxon>Mucoromycota</taxon>
        <taxon>Glomeromycotina</taxon>
        <taxon>Glomeromycetes</taxon>
        <taxon>Archaeosporales</taxon>
        <taxon>Ambisporaceae</taxon>
        <taxon>Ambispora</taxon>
    </lineage>
</organism>
<accession>A0A9N8ZUB9</accession>
<sequence>MARFLFLSSSLVAVLIGMVFEHRLEGSKTVEVLRSDSCWNGTFLMR</sequence>
<evidence type="ECO:0000313" key="2">
    <source>
        <dbReference type="EMBL" id="CAG8507624.1"/>
    </source>
</evidence>
<evidence type="ECO:0000256" key="1">
    <source>
        <dbReference type="SAM" id="SignalP"/>
    </source>
</evidence>
<feature type="signal peptide" evidence="1">
    <location>
        <begin position="1"/>
        <end position="26"/>
    </location>
</feature>
<keyword evidence="1" id="KW-0732">Signal</keyword>
<dbReference type="Proteomes" id="UP000789508">
    <property type="component" value="Unassembled WGS sequence"/>
</dbReference>
<comment type="caution">
    <text evidence="2">The sequence shown here is derived from an EMBL/GenBank/DDBJ whole genome shotgun (WGS) entry which is preliminary data.</text>
</comment>
<proteinExistence type="predicted"/>
<name>A0A9N8ZUB9_9GLOM</name>
<reference evidence="2" key="1">
    <citation type="submission" date="2021-06" db="EMBL/GenBank/DDBJ databases">
        <authorList>
            <person name="Kallberg Y."/>
            <person name="Tangrot J."/>
            <person name="Rosling A."/>
        </authorList>
    </citation>
    <scope>NUCLEOTIDE SEQUENCE</scope>
    <source>
        <strain evidence="2">FL130A</strain>
    </source>
</reference>
<gene>
    <name evidence="2" type="ORF">ALEPTO_LOCUS3806</name>
</gene>
<evidence type="ECO:0000313" key="3">
    <source>
        <dbReference type="Proteomes" id="UP000789508"/>
    </source>
</evidence>
<dbReference type="EMBL" id="CAJVPS010000764">
    <property type="protein sequence ID" value="CAG8507624.1"/>
    <property type="molecule type" value="Genomic_DNA"/>
</dbReference>
<feature type="chain" id="PRO_5040332219" evidence="1">
    <location>
        <begin position="27"/>
        <end position="46"/>
    </location>
</feature>
<dbReference type="AlphaFoldDB" id="A0A9N8ZUB9"/>
<protein>
    <submittedName>
        <fullName evidence="2">376_t:CDS:1</fullName>
    </submittedName>
</protein>